<dbReference type="RefSeq" id="WP_071894600.1">
    <property type="nucleotide sequence ID" value="NZ_CP018135.1"/>
</dbReference>
<dbReference type="Pfam" id="PF00903">
    <property type="entry name" value="Glyoxalase"/>
    <property type="match status" value="1"/>
</dbReference>
<protein>
    <recommendedName>
        <fullName evidence="1">Glyoxalase/fosfomycin resistance/dioxygenase domain-containing protein</fullName>
    </recommendedName>
</protein>
<evidence type="ECO:0000313" key="3">
    <source>
        <dbReference type="Proteomes" id="UP000183530"/>
    </source>
</evidence>
<feature type="domain" description="Glyoxalase/fosfomycin resistance/dioxygenase" evidence="1">
    <location>
        <begin position="15"/>
        <end position="131"/>
    </location>
</feature>
<name>A0A1L2ZPR5_9MICC</name>
<organism evidence="2 3">
    <name type="scientific">Neomicrococcus aestuarii</name>
    <dbReference type="NCBI Taxonomy" id="556325"/>
    <lineage>
        <taxon>Bacteria</taxon>
        <taxon>Bacillati</taxon>
        <taxon>Actinomycetota</taxon>
        <taxon>Actinomycetes</taxon>
        <taxon>Micrococcales</taxon>
        <taxon>Micrococcaceae</taxon>
        <taxon>Neomicrococcus</taxon>
    </lineage>
</organism>
<dbReference type="PANTHER" id="PTHR33990:SF1">
    <property type="entry name" value="PROTEIN YJDN"/>
    <property type="match status" value="1"/>
</dbReference>
<dbReference type="STRING" id="556325.BHE16_09110"/>
<sequence length="150" mass="16244">MTYKLATYINFETSARQAVEFYQSVLGGKLTMSTFGEYGMAQREDENSLIMHAQLETDSGAVIMASDTPAYMEKPKHGGFSVALFGEDYDSVKDKFAALAEGGQILEPLVKAPWGDYFGMLQDPFGIAWMFNISGGGPDIAAEPESGADS</sequence>
<dbReference type="Gene3D" id="3.10.180.10">
    <property type="entry name" value="2,3-Dihydroxybiphenyl 1,2-Dioxygenase, domain 1"/>
    <property type="match status" value="1"/>
</dbReference>
<dbReference type="Proteomes" id="UP000183530">
    <property type="component" value="Chromosome"/>
</dbReference>
<reference evidence="2 3" key="1">
    <citation type="submission" date="2016-11" db="EMBL/GenBank/DDBJ databases">
        <title>Genome sequencing of Zhihengliuella aestuarii B18 antagonistic to Plasmodiophora brassicae.</title>
        <authorList>
            <person name="Luo Y."/>
        </authorList>
    </citation>
    <scope>NUCLEOTIDE SEQUENCE [LARGE SCALE GENOMIC DNA]</scope>
    <source>
        <strain evidence="2 3">B18</strain>
    </source>
</reference>
<dbReference type="InterPro" id="IPR028973">
    <property type="entry name" value="PhnB-like"/>
</dbReference>
<dbReference type="CDD" id="cd06588">
    <property type="entry name" value="PhnB_like"/>
    <property type="match status" value="1"/>
</dbReference>
<dbReference type="PANTHER" id="PTHR33990">
    <property type="entry name" value="PROTEIN YJDN-RELATED"/>
    <property type="match status" value="1"/>
</dbReference>
<evidence type="ECO:0000313" key="2">
    <source>
        <dbReference type="EMBL" id="APF41129.1"/>
    </source>
</evidence>
<proteinExistence type="predicted"/>
<keyword evidence="3" id="KW-1185">Reference proteome</keyword>
<dbReference type="InterPro" id="IPR004360">
    <property type="entry name" value="Glyas_Fos-R_dOase_dom"/>
</dbReference>
<dbReference type="InterPro" id="IPR029068">
    <property type="entry name" value="Glyas_Bleomycin-R_OHBP_Dase"/>
</dbReference>
<dbReference type="AlphaFoldDB" id="A0A1L2ZPR5"/>
<dbReference type="OrthoDB" id="9795306at2"/>
<accession>A0A1L2ZPR5</accession>
<dbReference type="KEGG" id="nae:BHE16_09110"/>
<gene>
    <name evidence="2" type="ORF">BHE16_09110</name>
</gene>
<dbReference type="SUPFAM" id="SSF54593">
    <property type="entry name" value="Glyoxalase/Bleomycin resistance protein/Dihydroxybiphenyl dioxygenase"/>
    <property type="match status" value="1"/>
</dbReference>
<evidence type="ECO:0000259" key="1">
    <source>
        <dbReference type="Pfam" id="PF00903"/>
    </source>
</evidence>
<dbReference type="EMBL" id="CP018135">
    <property type="protein sequence ID" value="APF41129.1"/>
    <property type="molecule type" value="Genomic_DNA"/>
</dbReference>